<evidence type="ECO:0000256" key="5">
    <source>
        <dbReference type="ARBA" id="ARBA00022723"/>
    </source>
</evidence>
<dbReference type="CDD" id="cd11072">
    <property type="entry name" value="CYP71-like"/>
    <property type="match status" value="1"/>
</dbReference>
<dbReference type="Pfam" id="PF00067">
    <property type="entry name" value="p450"/>
    <property type="match status" value="2"/>
</dbReference>
<dbReference type="InterPro" id="IPR001128">
    <property type="entry name" value="Cyt_P450"/>
</dbReference>
<dbReference type="AlphaFoldDB" id="N1R3L0"/>
<evidence type="ECO:0000256" key="8">
    <source>
        <dbReference type="ARBA" id="ARBA00023004"/>
    </source>
</evidence>
<dbReference type="PROSITE" id="PS00086">
    <property type="entry name" value="CYTOCHROME_P450"/>
    <property type="match status" value="1"/>
</dbReference>
<dbReference type="EnsemblPlants" id="EMT16427">
    <property type="protein sequence ID" value="EMT16427"/>
    <property type="gene ID" value="F775_10990"/>
</dbReference>
<organism evidence="12">
    <name type="scientific">Aegilops tauschii</name>
    <name type="common">Tausch's goatgrass</name>
    <name type="synonym">Aegilops squarrosa</name>
    <dbReference type="NCBI Taxonomy" id="37682"/>
    <lineage>
        <taxon>Eukaryota</taxon>
        <taxon>Viridiplantae</taxon>
        <taxon>Streptophyta</taxon>
        <taxon>Embryophyta</taxon>
        <taxon>Tracheophyta</taxon>
        <taxon>Spermatophyta</taxon>
        <taxon>Magnoliopsida</taxon>
        <taxon>Liliopsida</taxon>
        <taxon>Poales</taxon>
        <taxon>Poaceae</taxon>
        <taxon>BOP clade</taxon>
        <taxon>Pooideae</taxon>
        <taxon>Triticodae</taxon>
        <taxon>Triticeae</taxon>
        <taxon>Triticinae</taxon>
        <taxon>Aegilops</taxon>
    </lineage>
</organism>
<dbReference type="PRINTS" id="PR00385">
    <property type="entry name" value="P450"/>
</dbReference>
<reference evidence="12" key="1">
    <citation type="submission" date="2015-06" db="UniProtKB">
        <authorList>
            <consortium name="EnsemblPlants"/>
        </authorList>
    </citation>
    <scope>IDENTIFICATION</scope>
</reference>
<evidence type="ECO:0000256" key="7">
    <source>
        <dbReference type="ARBA" id="ARBA00023002"/>
    </source>
</evidence>
<evidence type="ECO:0000256" key="10">
    <source>
        <dbReference type="PIRSR" id="PIRSR602401-1"/>
    </source>
</evidence>
<keyword evidence="4" id="KW-0812">Transmembrane</keyword>
<dbReference type="FunFam" id="1.10.630.10:FF:000126">
    <property type="entry name" value="Predicted protein"/>
    <property type="match status" value="1"/>
</dbReference>
<dbReference type="Gene3D" id="1.10.630.10">
    <property type="entry name" value="Cytochrome P450"/>
    <property type="match status" value="2"/>
</dbReference>
<dbReference type="InterPro" id="IPR036396">
    <property type="entry name" value="Cyt_P450_sf"/>
</dbReference>
<accession>N1R3L0</accession>
<dbReference type="GO" id="GO:0005506">
    <property type="term" value="F:iron ion binding"/>
    <property type="evidence" value="ECO:0007669"/>
    <property type="project" value="InterPro"/>
</dbReference>
<evidence type="ECO:0000256" key="1">
    <source>
        <dbReference type="ARBA" id="ARBA00001971"/>
    </source>
</evidence>
<dbReference type="PANTHER" id="PTHR47955:SF8">
    <property type="entry name" value="CYTOCHROME P450 71D11-LIKE"/>
    <property type="match status" value="1"/>
</dbReference>
<dbReference type="GO" id="GO:0004497">
    <property type="term" value="F:monooxygenase activity"/>
    <property type="evidence" value="ECO:0007669"/>
    <property type="project" value="UniProtKB-KW"/>
</dbReference>
<evidence type="ECO:0000256" key="3">
    <source>
        <dbReference type="ARBA" id="ARBA00022617"/>
    </source>
</evidence>
<keyword evidence="6" id="KW-1133">Transmembrane helix</keyword>
<keyword evidence="6" id="KW-0472">Membrane</keyword>
<comment type="similarity">
    <text evidence="2 11">Belongs to the cytochrome P450 family.</text>
</comment>
<evidence type="ECO:0000256" key="9">
    <source>
        <dbReference type="ARBA" id="ARBA00023033"/>
    </source>
</evidence>
<proteinExistence type="inferred from homology"/>
<name>N1R3L0_AEGTA</name>
<keyword evidence="5 10" id="KW-0479">Metal-binding</keyword>
<protein>
    <submittedName>
        <fullName evidence="12">Cytochrome P450 71A19</fullName>
    </submittedName>
</protein>
<evidence type="ECO:0000256" key="2">
    <source>
        <dbReference type="ARBA" id="ARBA00010617"/>
    </source>
</evidence>
<keyword evidence="8 10" id="KW-0408">Iron</keyword>
<comment type="cofactor">
    <cofactor evidence="1 10">
        <name>heme</name>
        <dbReference type="ChEBI" id="CHEBI:30413"/>
    </cofactor>
</comment>
<keyword evidence="7 11" id="KW-0560">Oxidoreductase</keyword>
<dbReference type="SUPFAM" id="SSF48264">
    <property type="entry name" value="Cytochrome P450"/>
    <property type="match status" value="1"/>
</dbReference>
<sequence>MEVVYLGVALVSLCAVLLSSRRRRRSAMNELPGPWQLPVIGSLHHLVGQLPHRAMRDLARRYGPVLLLRLGEVPTLVVSSREGAREVTKTHDLAFATRPLSATARVLTNGGRDIVFAPYGDHWRQVKKIAVFELLSARRVTSFRAVREEEVAAVLRDVAEAAVATRPVELRACLSALGIDITVRAIMGDRFKERDVFLHALDRSTKLVAGVNPPAPDLFSAGSETTTLEWAFAELMRNPKVMHKATAEVRRAFRAQGTVAEHRLNELPYMHLVIREALRLHMPTPLLLPRECREPCQVLGYDVPQGTQLLVNVWALGRDKRYWPDGPEEFRPERFEDEDAVDFKGNDFSFLPFGAGRRMCPGMAFGLANIELALASLLFHFDWEGPSPDELDMAEAFGVTARRKADLLLRPVLRVPVPFLESTPPAGNGDR</sequence>
<dbReference type="PANTHER" id="PTHR47955">
    <property type="entry name" value="CYTOCHROME P450 FAMILY 71 PROTEIN"/>
    <property type="match status" value="1"/>
</dbReference>
<dbReference type="InterPro" id="IPR002401">
    <property type="entry name" value="Cyt_P450_E_grp-I"/>
</dbReference>
<keyword evidence="9 11" id="KW-0503">Monooxygenase</keyword>
<dbReference type="GO" id="GO:0020037">
    <property type="term" value="F:heme binding"/>
    <property type="evidence" value="ECO:0007669"/>
    <property type="project" value="InterPro"/>
</dbReference>
<dbReference type="GO" id="GO:0016705">
    <property type="term" value="F:oxidoreductase activity, acting on paired donors, with incorporation or reduction of molecular oxygen"/>
    <property type="evidence" value="ECO:0007669"/>
    <property type="project" value="InterPro"/>
</dbReference>
<dbReference type="InterPro" id="IPR017972">
    <property type="entry name" value="Cyt_P450_CS"/>
</dbReference>
<feature type="binding site" description="axial binding residue" evidence="10">
    <location>
        <position position="360"/>
    </location>
    <ligand>
        <name>heme</name>
        <dbReference type="ChEBI" id="CHEBI:30413"/>
    </ligand>
    <ligandPart>
        <name>Fe</name>
        <dbReference type="ChEBI" id="CHEBI:18248"/>
    </ligandPart>
</feature>
<evidence type="ECO:0000256" key="6">
    <source>
        <dbReference type="ARBA" id="ARBA00022989"/>
    </source>
</evidence>
<evidence type="ECO:0000256" key="4">
    <source>
        <dbReference type="ARBA" id="ARBA00022692"/>
    </source>
</evidence>
<dbReference type="PRINTS" id="PR00463">
    <property type="entry name" value="EP450I"/>
</dbReference>
<evidence type="ECO:0000256" key="11">
    <source>
        <dbReference type="RuleBase" id="RU000461"/>
    </source>
</evidence>
<evidence type="ECO:0000313" key="12">
    <source>
        <dbReference type="EnsemblPlants" id="EMT16427"/>
    </source>
</evidence>
<keyword evidence="3 10" id="KW-0349">Heme</keyword>